<dbReference type="GO" id="GO:0016887">
    <property type="term" value="F:ATP hydrolysis activity"/>
    <property type="evidence" value="ECO:0007669"/>
    <property type="project" value="InterPro"/>
</dbReference>
<dbReference type="InterPro" id="IPR027417">
    <property type="entry name" value="P-loop_NTPase"/>
</dbReference>
<dbReference type="GO" id="GO:0043190">
    <property type="term" value="C:ATP-binding cassette (ABC) transporter complex"/>
    <property type="evidence" value="ECO:0007669"/>
    <property type="project" value="InterPro"/>
</dbReference>
<keyword evidence="3 5" id="KW-0067">ATP-binding</keyword>
<gene>
    <name evidence="5" type="primary">lptB</name>
    <name evidence="5" type="ORF">KJ970_02780</name>
</gene>
<dbReference type="Pfam" id="PF00005">
    <property type="entry name" value="ABC_tran"/>
    <property type="match status" value="1"/>
</dbReference>
<evidence type="ECO:0000256" key="3">
    <source>
        <dbReference type="ARBA" id="ARBA00022840"/>
    </source>
</evidence>
<dbReference type="InterPro" id="IPR030921">
    <property type="entry name" value="LPS_export_LptB"/>
</dbReference>
<proteinExistence type="predicted"/>
<dbReference type="NCBIfam" id="TIGR04406">
    <property type="entry name" value="LPS_export_lptB"/>
    <property type="match status" value="1"/>
</dbReference>
<protein>
    <submittedName>
        <fullName evidence="5">LPS export ABC transporter ATP-binding protein</fullName>
    </submittedName>
</protein>
<evidence type="ECO:0000313" key="6">
    <source>
        <dbReference type="Proteomes" id="UP000777784"/>
    </source>
</evidence>
<feature type="domain" description="ABC transporter" evidence="4">
    <location>
        <begin position="27"/>
        <end position="259"/>
    </location>
</feature>
<comment type="caution">
    <text evidence="5">The sequence shown here is derived from an EMBL/GenBank/DDBJ whole genome shotgun (WGS) entry which is preliminary data.</text>
</comment>
<dbReference type="PANTHER" id="PTHR45772:SF10">
    <property type="entry name" value="LIPOPOLYSACCHARIDE EXPORT SYSTEM ATP-BINDING PROTEIN LPTB"/>
    <property type="match status" value="1"/>
</dbReference>
<dbReference type="AlphaFoldDB" id="A0A948RRT9"/>
<keyword evidence="2" id="KW-0547">Nucleotide-binding</keyword>
<dbReference type="InterPro" id="IPR003439">
    <property type="entry name" value="ABC_transporter-like_ATP-bd"/>
</dbReference>
<dbReference type="PROSITE" id="PS50893">
    <property type="entry name" value="ABC_TRANSPORTER_2"/>
    <property type="match status" value="1"/>
</dbReference>
<dbReference type="Proteomes" id="UP000777784">
    <property type="component" value="Unassembled WGS sequence"/>
</dbReference>
<dbReference type="PANTHER" id="PTHR45772">
    <property type="entry name" value="CONSERVED COMPONENT OF ABC TRANSPORTER FOR NATURAL AMINO ACIDS-RELATED"/>
    <property type="match status" value="1"/>
</dbReference>
<dbReference type="CDD" id="cd03218">
    <property type="entry name" value="ABC_YhbG"/>
    <property type="match status" value="1"/>
</dbReference>
<accession>A0A948RRT9</accession>
<dbReference type="SUPFAM" id="SSF52540">
    <property type="entry name" value="P-loop containing nucleoside triphosphate hydrolases"/>
    <property type="match status" value="1"/>
</dbReference>
<dbReference type="EMBL" id="JAHJDP010000018">
    <property type="protein sequence ID" value="MBU2689825.1"/>
    <property type="molecule type" value="Genomic_DNA"/>
</dbReference>
<evidence type="ECO:0000256" key="1">
    <source>
        <dbReference type="ARBA" id="ARBA00022448"/>
    </source>
</evidence>
<keyword evidence="1" id="KW-0813">Transport</keyword>
<dbReference type="InterPro" id="IPR051120">
    <property type="entry name" value="ABC_AA/LPS_Transport"/>
</dbReference>
<name>A0A948RRT9_UNCEI</name>
<dbReference type="SMART" id="SM00382">
    <property type="entry name" value="AAA"/>
    <property type="match status" value="1"/>
</dbReference>
<organism evidence="5 6">
    <name type="scientific">Eiseniibacteriota bacterium</name>
    <dbReference type="NCBI Taxonomy" id="2212470"/>
    <lineage>
        <taxon>Bacteria</taxon>
        <taxon>Candidatus Eiseniibacteriota</taxon>
    </lineage>
</organism>
<evidence type="ECO:0000259" key="4">
    <source>
        <dbReference type="PROSITE" id="PS50893"/>
    </source>
</evidence>
<dbReference type="Gene3D" id="3.40.50.300">
    <property type="entry name" value="P-loop containing nucleotide triphosphate hydrolases"/>
    <property type="match status" value="1"/>
</dbReference>
<evidence type="ECO:0000313" key="5">
    <source>
        <dbReference type="EMBL" id="MBU2689825.1"/>
    </source>
</evidence>
<sequence>MEVLSANSTEITHETAGGIQAPKGAVLEARHLVRYYGKLRVVDDVSLDVAPGEVVGLLGPNGAGKTTTFYMIVGLLRPKSGSIHFGEKDITNEPLYRRARLGIGYLAQEASIFRRLTVRENIMGILETRGLSRKERESRCEELLGELDLTPLADRRGYHLSGGERRRVEITRALVTNPSYILLDEPFVGIDPIAVQEIQQIILRLKARGLGILITDHSVRETLSATDRAYLMYEGKIRISGRAQDLIDDAWARKIYLGENFRL</sequence>
<evidence type="ECO:0000256" key="2">
    <source>
        <dbReference type="ARBA" id="ARBA00022741"/>
    </source>
</evidence>
<dbReference type="GO" id="GO:0055085">
    <property type="term" value="P:transmembrane transport"/>
    <property type="evidence" value="ECO:0007669"/>
    <property type="project" value="InterPro"/>
</dbReference>
<reference evidence="5" key="1">
    <citation type="submission" date="2021-05" db="EMBL/GenBank/DDBJ databases">
        <title>Energy efficiency and biological interactions define the core microbiome of deep oligotrophic groundwater.</title>
        <authorList>
            <person name="Mehrshad M."/>
            <person name="Lopez-Fernandez M."/>
            <person name="Bell E."/>
            <person name="Bernier-Latmani R."/>
            <person name="Bertilsson S."/>
            <person name="Dopson M."/>
        </authorList>
    </citation>
    <scope>NUCLEOTIDE SEQUENCE</scope>
    <source>
        <strain evidence="5">Modern_marine.mb.64</strain>
    </source>
</reference>
<dbReference type="GO" id="GO:0005524">
    <property type="term" value="F:ATP binding"/>
    <property type="evidence" value="ECO:0007669"/>
    <property type="project" value="UniProtKB-KW"/>
</dbReference>
<dbReference type="FunFam" id="3.40.50.300:FF:000151">
    <property type="entry name" value="Lipopolysaccharide ABC transporter ATP-binding protein"/>
    <property type="match status" value="1"/>
</dbReference>
<dbReference type="InterPro" id="IPR003593">
    <property type="entry name" value="AAA+_ATPase"/>
</dbReference>